<dbReference type="AlphaFoldDB" id="A0AAD6ZUB0"/>
<dbReference type="EMBL" id="JARIHO010000027">
    <property type="protein sequence ID" value="KAJ7339903.1"/>
    <property type="molecule type" value="Genomic_DNA"/>
</dbReference>
<comment type="caution">
    <text evidence="2">The sequence shown here is derived from an EMBL/GenBank/DDBJ whole genome shotgun (WGS) entry which is preliminary data.</text>
</comment>
<gene>
    <name evidence="2" type="ORF">DFH08DRAFT_625927</name>
</gene>
<reference evidence="2" key="1">
    <citation type="submission" date="2023-03" db="EMBL/GenBank/DDBJ databases">
        <title>Massive genome expansion in bonnet fungi (Mycena s.s.) driven by repeated elements and novel gene families across ecological guilds.</title>
        <authorList>
            <consortium name="Lawrence Berkeley National Laboratory"/>
            <person name="Harder C.B."/>
            <person name="Miyauchi S."/>
            <person name="Viragh M."/>
            <person name="Kuo A."/>
            <person name="Thoen E."/>
            <person name="Andreopoulos B."/>
            <person name="Lu D."/>
            <person name="Skrede I."/>
            <person name="Drula E."/>
            <person name="Henrissat B."/>
            <person name="Morin E."/>
            <person name="Kohler A."/>
            <person name="Barry K."/>
            <person name="LaButti K."/>
            <person name="Morin E."/>
            <person name="Salamov A."/>
            <person name="Lipzen A."/>
            <person name="Mereny Z."/>
            <person name="Hegedus B."/>
            <person name="Baldrian P."/>
            <person name="Stursova M."/>
            <person name="Weitz H."/>
            <person name="Taylor A."/>
            <person name="Grigoriev I.V."/>
            <person name="Nagy L.G."/>
            <person name="Martin F."/>
            <person name="Kauserud H."/>
        </authorList>
    </citation>
    <scope>NUCLEOTIDE SEQUENCE</scope>
    <source>
        <strain evidence="2">CBHHK002</strain>
    </source>
</reference>
<evidence type="ECO:0000313" key="3">
    <source>
        <dbReference type="Proteomes" id="UP001218218"/>
    </source>
</evidence>
<protein>
    <submittedName>
        <fullName evidence="2">Uncharacterized protein</fullName>
    </submittedName>
</protein>
<feature type="non-terminal residue" evidence="2">
    <location>
        <position position="1"/>
    </location>
</feature>
<evidence type="ECO:0000313" key="2">
    <source>
        <dbReference type="EMBL" id="KAJ7339903.1"/>
    </source>
</evidence>
<sequence>FDDEPHQPPIGNLATHIKTHGGPSIPIPGATPLGNTRGISAASVKIMADYLREGELNPAHNPTQKGFLTVFSAWILEDDLPFTSGETEGIHRLFKYMKSKFLLPSDTTARNTLARIYAEIAATNDVLIRTLSRILMEKFDIQFVPENSQIRCLAHVVNLVVQKILATLNEADDPDVIDYYLPNKDLPFHYNPDEDPDLRDLENETFEN</sequence>
<dbReference type="Proteomes" id="UP001218218">
    <property type="component" value="Unassembled WGS sequence"/>
</dbReference>
<name>A0AAD6ZUB0_9AGAR</name>
<evidence type="ECO:0000256" key="1">
    <source>
        <dbReference type="SAM" id="MobiDB-lite"/>
    </source>
</evidence>
<keyword evidence="3" id="KW-1185">Reference proteome</keyword>
<feature type="region of interest" description="Disordered" evidence="1">
    <location>
        <begin position="1"/>
        <end position="33"/>
    </location>
</feature>
<organism evidence="2 3">
    <name type="scientific">Mycena albidolilacea</name>
    <dbReference type="NCBI Taxonomy" id="1033008"/>
    <lineage>
        <taxon>Eukaryota</taxon>
        <taxon>Fungi</taxon>
        <taxon>Dikarya</taxon>
        <taxon>Basidiomycota</taxon>
        <taxon>Agaricomycotina</taxon>
        <taxon>Agaricomycetes</taxon>
        <taxon>Agaricomycetidae</taxon>
        <taxon>Agaricales</taxon>
        <taxon>Marasmiineae</taxon>
        <taxon>Mycenaceae</taxon>
        <taxon>Mycena</taxon>
    </lineage>
</organism>
<feature type="non-terminal residue" evidence="2">
    <location>
        <position position="208"/>
    </location>
</feature>
<proteinExistence type="predicted"/>
<accession>A0AAD6ZUB0</accession>